<dbReference type="EMBL" id="BORC01000005">
    <property type="protein sequence ID" value="GIN63282.1"/>
    <property type="molecule type" value="Genomic_DNA"/>
</dbReference>
<name>A0A919WKD5_9BACI</name>
<dbReference type="AlphaFoldDB" id="A0A919WKD5"/>
<dbReference type="RefSeq" id="WP_212934104.1">
    <property type="nucleotide sequence ID" value="NZ_BORC01000005.1"/>
</dbReference>
<evidence type="ECO:0000313" key="1">
    <source>
        <dbReference type="EMBL" id="GIN63282.1"/>
    </source>
</evidence>
<gene>
    <name evidence="1" type="ORF">J27TS8_32750</name>
</gene>
<evidence type="ECO:0000313" key="2">
    <source>
        <dbReference type="Proteomes" id="UP000682111"/>
    </source>
</evidence>
<keyword evidence="2" id="KW-1185">Reference proteome</keyword>
<accession>A0A919WKD5</accession>
<sequence>MDPEDILSAFADGEMVQLWAKEKVATAIHNGLVLGFNGELRPLLLPSPERKQLL</sequence>
<comment type="caution">
    <text evidence="1">The sequence shown here is derived from an EMBL/GenBank/DDBJ whole genome shotgun (WGS) entry which is preliminary data.</text>
</comment>
<reference evidence="1" key="1">
    <citation type="submission" date="2021-03" db="EMBL/GenBank/DDBJ databases">
        <title>Antimicrobial resistance genes in bacteria isolated from Japanese honey, and their potential for conferring macrolide and lincosamide resistance in the American foulbrood pathogen Paenibacillus larvae.</title>
        <authorList>
            <person name="Okamoto M."/>
            <person name="Kumagai M."/>
            <person name="Kanamori H."/>
            <person name="Takamatsu D."/>
        </authorList>
    </citation>
    <scope>NUCLEOTIDE SEQUENCE</scope>
    <source>
        <strain evidence="1">J27TS8</strain>
    </source>
</reference>
<proteinExistence type="predicted"/>
<protein>
    <submittedName>
        <fullName evidence="1">Uncharacterized protein</fullName>
    </submittedName>
</protein>
<dbReference type="Proteomes" id="UP000682111">
    <property type="component" value="Unassembled WGS sequence"/>
</dbReference>
<organism evidence="1 2">
    <name type="scientific">Robertmurraya siralis</name>
    <dbReference type="NCBI Taxonomy" id="77777"/>
    <lineage>
        <taxon>Bacteria</taxon>
        <taxon>Bacillati</taxon>
        <taxon>Bacillota</taxon>
        <taxon>Bacilli</taxon>
        <taxon>Bacillales</taxon>
        <taxon>Bacillaceae</taxon>
        <taxon>Robertmurraya</taxon>
    </lineage>
</organism>